<dbReference type="OrthoDB" id="120976at2759"/>
<name>A0A8H4A4G1_GIGMA</name>
<keyword evidence="4" id="KW-1185">Reference proteome</keyword>
<dbReference type="InterPro" id="IPR001810">
    <property type="entry name" value="F-box_dom"/>
</dbReference>
<sequence>MLATLPNECLFEIFKNLRFYNACLFSCLLVNRQLCRIIIPILWSKPKFNDKRFVLICLLTLNHEEQTQLIPFNIMLQNEPKPLFEYTSYITNFENENYNHLISGITSWLKSFKNGGNKEHELYGTMFRGFFRADRPTNAIICSLFTMFLRTSTRLKNLTFIGNIHNKIMFAETGKAIADALYVNSSLDSLNLNSNELDTEVGKAMAKALRKNTTLTNLNLDHNQLGFKGGMALAEALCENRTLGSLSIGDNDIIDRKKSTLSRIFWNNPFLQVTFYVL</sequence>
<gene>
    <name evidence="3" type="ORF">F8M41_008692</name>
</gene>
<protein>
    <submittedName>
        <fullName evidence="3">F-box domain-containing protein</fullName>
    </submittedName>
</protein>
<dbReference type="Pfam" id="PF12937">
    <property type="entry name" value="F-box-like"/>
    <property type="match status" value="1"/>
</dbReference>
<evidence type="ECO:0000256" key="1">
    <source>
        <dbReference type="ARBA" id="ARBA00022737"/>
    </source>
</evidence>
<dbReference type="Gene3D" id="3.80.10.10">
    <property type="entry name" value="Ribonuclease Inhibitor"/>
    <property type="match status" value="1"/>
</dbReference>
<evidence type="ECO:0000259" key="2">
    <source>
        <dbReference type="Pfam" id="PF12937"/>
    </source>
</evidence>
<dbReference type="PANTHER" id="PTHR24111:SF0">
    <property type="entry name" value="LEUCINE-RICH REPEAT-CONTAINING PROTEIN"/>
    <property type="match status" value="1"/>
</dbReference>
<reference evidence="3 4" key="1">
    <citation type="journal article" date="2019" name="Environ. Microbiol.">
        <title>At the nexus of three kingdoms: the genome of the mycorrhizal fungus Gigaspora margarita provides insights into plant, endobacterial and fungal interactions.</title>
        <authorList>
            <person name="Venice F."/>
            <person name="Ghignone S."/>
            <person name="Salvioli di Fossalunga A."/>
            <person name="Amselem J."/>
            <person name="Novero M."/>
            <person name="Xianan X."/>
            <person name="Sedzielewska Toro K."/>
            <person name="Morin E."/>
            <person name="Lipzen A."/>
            <person name="Grigoriev I.V."/>
            <person name="Henrissat B."/>
            <person name="Martin F.M."/>
            <person name="Bonfante P."/>
        </authorList>
    </citation>
    <scope>NUCLEOTIDE SEQUENCE [LARGE SCALE GENOMIC DNA]</scope>
    <source>
        <strain evidence="3 4">BEG34</strain>
    </source>
</reference>
<dbReference type="AlphaFoldDB" id="A0A8H4A4G1"/>
<dbReference type="SUPFAM" id="SSF52047">
    <property type="entry name" value="RNI-like"/>
    <property type="match status" value="1"/>
</dbReference>
<accession>A0A8H4A4G1</accession>
<dbReference type="InterPro" id="IPR001611">
    <property type="entry name" value="Leu-rich_rpt"/>
</dbReference>
<feature type="domain" description="F-box" evidence="2">
    <location>
        <begin position="3"/>
        <end position="47"/>
    </location>
</feature>
<organism evidence="3 4">
    <name type="scientific">Gigaspora margarita</name>
    <dbReference type="NCBI Taxonomy" id="4874"/>
    <lineage>
        <taxon>Eukaryota</taxon>
        <taxon>Fungi</taxon>
        <taxon>Fungi incertae sedis</taxon>
        <taxon>Mucoromycota</taxon>
        <taxon>Glomeromycotina</taxon>
        <taxon>Glomeromycetes</taxon>
        <taxon>Diversisporales</taxon>
        <taxon>Gigasporaceae</taxon>
        <taxon>Gigaspora</taxon>
    </lineage>
</organism>
<proteinExistence type="predicted"/>
<evidence type="ECO:0000313" key="3">
    <source>
        <dbReference type="EMBL" id="KAF0407953.1"/>
    </source>
</evidence>
<comment type="caution">
    <text evidence="3">The sequence shown here is derived from an EMBL/GenBank/DDBJ whole genome shotgun (WGS) entry which is preliminary data.</text>
</comment>
<dbReference type="EMBL" id="WTPW01001918">
    <property type="protein sequence ID" value="KAF0407953.1"/>
    <property type="molecule type" value="Genomic_DNA"/>
</dbReference>
<dbReference type="InterPro" id="IPR052201">
    <property type="entry name" value="LRR-containing_regulator"/>
</dbReference>
<evidence type="ECO:0000313" key="4">
    <source>
        <dbReference type="Proteomes" id="UP000439903"/>
    </source>
</evidence>
<dbReference type="Pfam" id="PF13516">
    <property type="entry name" value="LRR_6"/>
    <property type="match status" value="1"/>
</dbReference>
<dbReference type="PANTHER" id="PTHR24111">
    <property type="entry name" value="LEUCINE-RICH REPEAT-CONTAINING PROTEIN 34"/>
    <property type="match status" value="1"/>
</dbReference>
<keyword evidence="1" id="KW-0677">Repeat</keyword>
<dbReference type="InterPro" id="IPR032675">
    <property type="entry name" value="LRR_dom_sf"/>
</dbReference>
<dbReference type="SMART" id="SM00368">
    <property type="entry name" value="LRR_RI"/>
    <property type="match status" value="2"/>
</dbReference>
<dbReference type="Proteomes" id="UP000439903">
    <property type="component" value="Unassembled WGS sequence"/>
</dbReference>